<dbReference type="Gene3D" id="1.10.4010.10">
    <property type="entry name" value="Type II deoxyuridine triphosphatase"/>
    <property type="match status" value="2"/>
</dbReference>
<dbReference type="CDD" id="cd11527">
    <property type="entry name" value="NTP-PPase_dUTPase"/>
    <property type="match status" value="1"/>
</dbReference>
<dbReference type="SUPFAM" id="SSF101386">
    <property type="entry name" value="all-alpha NTP pyrophosphatases"/>
    <property type="match status" value="1"/>
</dbReference>
<sequence length="110" mass="13089">MDLKEFLDKQGQLDRYILNNKEVNISDKELLTDTLLALQVEVSELANATRVFKYWSNKGPESRERILDEYSYIVHFLLSIANQLGFTVRDIEEAYLKKHKENYRRQQEGY</sequence>
<dbReference type="EMBL" id="JENW01000041">
    <property type="protein sequence ID" value="KEI16857.1"/>
    <property type="molecule type" value="Genomic_DNA"/>
</dbReference>
<protein>
    <recommendedName>
        <fullName evidence="3">dUTPase</fullName>
    </recommendedName>
</protein>
<keyword evidence="2" id="KW-1185">Reference proteome</keyword>
<dbReference type="AlphaFoldDB" id="A0AA40M5W8"/>
<dbReference type="Pfam" id="PF08761">
    <property type="entry name" value="dUTPase_2"/>
    <property type="match status" value="1"/>
</dbReference>
<dbReference type="RefSeq" id="WP_039218447.1">
    <property type="nucleotide sequence ID" value="NZ_JENW01000041.1"/>
</dbReference>
<dbReference type="Proteomes" id="UP000027770">
    <property type="component" value="Unassembled WGS sequence"/>
</dbReference>
<proteinExistence type="predicted"/>
<evidence type="ECO:0008006" key="3">
    <source>
        <dbReference type="Google" id="ProtNLM"/>
    </source>
</evidence>
<accession>A0AA40M5W8</accession>
<dbReference type="InterPro" id="IPR014871">
    <property type="entry name" value="dUTPase/dCTP_pyrophosphatase"/>
</dbReference>
<organism evidence="1 2">
    <name type="scientific">Clostridium novyi B str. ATCC 27606</name>
    <dbReference type="NCBI Taxonomy" id="1443123"/>
    <lineage>
        <taxon>Bacteria</taxon>
        <taxon>Bacillati</taxon>
        <taxon>Bacillota</taxon>
        <taxon>Clostridia</taxon>
        <taxon>Eubacteriales</taxon>
        <taxon>Clostridiaceae</taxon>
        <taxon>Clostridium</taxon>
    </lineage>
</organism>
<evidence type="ECO:0000313" key="2">
    <source>
        <dbReference type="Proteomes" id="UP000027770"/>
    </source>
</evidence>
<comment type="caution">
    <text evidence="1">The sequence shown here is derived from an EMBL/GenBank/DDBJ whole genome shotgun (WGS) entry which is preliminary data.</text>
</comment>
<evidence type="ECO:0000313" key="1">
    <source>
        <dbReference type="EMBL" id="KEI16857.1"/>
    </source>
</evidence>
<name>A0AA40M5W8_CLONO</name>
<reference evidence="1 2" key="1">
    <citation type="submission" date="2014-02" db="EMBL/GenBank/DDBJ databases">
        <title>Plasmidome dynamics in the species complex Clostridium novyi sensu lato converts strains of independent lineages into distinctly different pathogens.</title>
        <authorList>
            <person name="Skarin H."/>
            <person name="Segerman B."/>
        </authorList>
    </citation>
    <scope>NUCLEOTIDE SEQUENCE [LARGE SCALE GENOMIC DNA]</scope>
    <source>
        <strain evidence="1 2">ATCC 27606</strain>
    </source>
</reference>
<gene>
    <name evidence="1" type="ORF">Z959_08470</name>
</gene>